<dbReference type="Proteomes" id="UP001221898">
    <property type="component" value="Unassembled WGS sequence"/>
</dbReference>
<accession>A0AAD7X2Z0</accession>
<name>A0AAD7X2Z0_9TELE</name>
<dbReference type="EMBL" id="JAINUG010000002">
    <property type="protein sequence ID" value="KAJ8418395.1"/>
    <property type="molecule type" value="Genomic_DNA"/>
</dbReference>
<reference evidence="2" key="1">
    <citation type="journal article" date="2023" name="Science">
        <title>Genome structures resolve the early diversification of teleost fishes.</title>
        <authorList>
            <person name="Parey E."/>
            <person name="Louis A."/>
            <person name="Montfort J."/>
            <person name="Bouchez O."/>
            <person name="Roques C."/>
            <person name="Iampietro C."/>
            <person name="Lluch J."/>
            <person name="Castinel A."/>
            <person name="Donnadieu C."/>
            <person name="Desvignes T."/>
            <person name="Floi Bucao C."/>
            <person name="Jouanno E."/>
            <person name="Wen M."/>
            <person name="Mejri S."/>
            <person name="Dirks R."/>
            <person name="Jansen H."/>
            <person name="Henkel C."/>
            <person name="Chen W.J."/>
            <person name="Zahm M."/>
            <person name="Cabau C."/>
            <person name="Klopp C."/>
            <person name="Thompson A.W."/>
            <person name="Robinson-Rechavi M."/>
            <person name="Braasch I."/>
            <person name="Lecointre G."/>
            <person name="Bobe J."/>
            <person name="Postlethwait J.H."/>
            <person name="Berthelot C."/>
            <person name="Roest Crollius H."/>
            <person name="Guiguen Y."/>
        </authorList>
    </citation>
    <scope>NUCLEOTIDE SEQUENCE</scope>
    <source>
        <strain evidence="2">NC1722</strain>
    </source>
</reference>
<sequence>MAKNKGRRRRHFLPRENIQGLMEVSALTTGLQEPMLEVRAPGNGTPPAPGHRRSSSPCPSTVRRSGRVCARGLLDDRCVASRPRTRVLVSRVINVDRARTLPLVSRGVGIVGVARASGGGGQVTLRLPPLLKHMRGVRGRVGGAAGRDRWAAAREGERERESERARATQLTARPQQPRCRVLGRGLRTRAAWTGTTPMAASPTAFVCGAARRLVAIDQTDGAASLARLRDWSGAAADGPAV</sequence>
<protein>
    <submittedName>
        <fullName evidence="2">Uncharacterized protein</fullName>
    </submittedName>
</protein>
<proteinExistence type="predicted"/>
<feature type="region of interest" description="Disordered" evidence="1">
    <location>
        <begin position="38"/>
        <end position="63"/>
    </location>
</feature>
<feature type="region of interest" description="Disordered" evidence="1">
    <location>
        <begin position="148"/>
        <end position="174"/>
    </location>
</feature>
<gene>
    <name evidence="2" type="ORF">AAFF_G00141040</name>
</gene>
<comment type="caution">
    <text evidence="2">The sequence shown here is derived from an EMBL/GenBank/DDBJ whole genome shotgun (WGS) entry which is preliminary data.</text>
</comment>
<feature type="compositionally biased region" description="Basic and acidic residues" evidence="1">
    <location>
        <begin position="148"/>
        <end position="166"/>
    </location>
</feature>
<organism evidence="2 3">
    <name type="scientific">Aldrovandia affinis</name>
    <dbReference type="NCBI Taxonomy" id="143900"/>
    <lineage>
        <taxon>Eukaryota</taxon>
        <taxon>Metazoa</taxon>
        <taxon>Chordata</taxon>
        <taxon>Craniata</taxon>
        <taxon>Vertebrata</taxon>
        <taxon>Euteleostomi</taxon>
        <taxon>Actinopterygii</taxon>
        <taxon>Neopterygii</taxon>
        <taxon>Teleostei</taxon>
        <taxon>Notacanthiformes</taxon>
        <taxon>Halosauridae</taxon>
        <taxon>Aldrovandia</taxon>
    </lineage>
</organism>
<keyword evidence="3" id="KW-1185">Reference proteome</keyword>
<evidence type="ECO:0000256" key="1">
    <source>
        <dbReference type="SAM" id="MobiDB-lite"/>
    </source>
</evidence>
<evidence type="ECO:0000313" key="3">
    <source>
        <dbReference type="Proteomes" id="UP001221898"/>
    </source>
</evidence>
<dbReference type="AlphaFoldDB" id="A0AAD7X2Z0"/>
<evidence type="ECO:0000313" key="2">
    <source>
        <dbReference type="EMBL" id="KAJ8418395.1"/>
    </source>
</evidence>